<dbReference type="RefSeq" id="WP_258546980.1">
    <property type="nucleotide sequence ID" value="NZ_QNSE01000006.1"/>
</dbReference>
<evidence type="ECO:0000313" key="3">
    <source>
        <dbReference type="Proteomes" id="UP000252792"/>
    </source>
</evidence>
<gene>
    <name evidence="2" type="ORF">DFP80_10638</name>
</gene>
<evidence type="ECO:0000256" key="1">
    <source>
        <dbReference type="SAM" id="Phobius"/>
    </source>
</evidence>
<sequence length="41" mass="4535">MENMLLVDFFHLSALATTVCCFLVISGKRAIELCSQTGSER</sequence>
<comment type="caution">
    <text evidence="2">The sequence shown here is derived from an EMBL/GenBank/DDBJ whole genome shotgun (WGS) entry which is preliminary data.</text>
</comment>
<dbReference type="EMBL" id="QNSE01000006">
    <property type="protein sequence ID" value="RBP83393.1"/>
    <property type="molecule type" value="Genomic_DNA"/>
</dbReference>
<evidence type="ECO:0000313" key="2">
    <source>
        <dbReference type="EMBL" id="RBP83393.1"/>
    </source>
</evidence>
<protein>
    <submittedName>
        <fullName evidence="2">Uncharacterized protein</fullName>
    </submittedName>
</protein>
<dbReference type="AlphaFoldDB" id="A0A366J8W3"/>
<keyword evidence="1" id="KW-1133">Transmembrane helix</keyword>
<proteinExistence type="predicted"/>
<keyword evidence="1" id="KW-0812">Transmembrane</keyword>
<keyword evidence="3" id="KW-1185">Reference proteome</keyword>
<dbReference type="Proteomes" id="UP000252792">
    <property type="component" value="Unassembled WGS sequence"/>
</dbReference>
<accession>A0A366J8W3</accession>
<reference evidence="2 3" key="1">
    <citation type="submission" date="2018-06" db="EMBL/GenBank/DDBJ databases">
        <title>Genomic Encyclopedia of Type Strains, Phase III (KMG-III): the genomes of soil and plant-associated and newly described type strains.</title>
        <authorList>
            <person name="Whitman W."/>
        </authorList>
    </citation>
    <scope>NUCLEOTIDE SEQUENCE [LARGE SCALE GENOMIC DNA]</scope>
    <source>
        <strain evidence="2 3">CECT 7377</strain>
    </source>
</reference>
<feature type="transmembrane region" description="Helical" evidence="1">
    <location>
        <begin position="6"/>
        <end position="25"/>
    </location>
</feature>
<organism evidence="2 3">
    <name type="scientific">Marinomonas rhizomae</name>
    <dbReference type="NCBI Taxonomy" id="491948"/>
    <lineage>
        <taxon>Bacteria</taxon>
        <taxon>Pseudomonadati</taxon>
        <taxon>Pseudomonadota</taxon>
        <taxon>Gammaproteobacteria</taxon>
        <taxon>Oceanospirillales</taxon>
        <taxon>Oceanospirillaceae</taxon>
        <taxon>Marinomonas</taxon>
    </lineage>
</organism>
<keyword evidence="1" id="KW-0472">Membrane</keyword>
<name>A0A366J8W3_9GAMM</name>